<dbReference type="AlphaFoldDB" id="B3PLA6"/>
<dbReference type="Proteomes" id="UP000001036">
    <property type="component" value="Chromosome"/>
</dbReference>
<sequence length="31" mass="3502">MSSHGDSPNLLFLKGLWMIRTVIEATEITIK</sequence>
<protein>
    <submittedName>
        <fullName evidence="1">Uncharacterized protein</fullName>
    </submittedName>
</protein>
<organism evidence="1 2">
    <name type="scientific">Cellvibrio japonicus (strain Ueda107)</name>
    <name type="common">Pseudomonas fluorescens subsp. cellulosa</name>
    <dbReference type="NCBI Taxonomy" id="498211"/>
    <lineage>
        <taxon>Bacteria</taxon>
        <taxon>Pseudomonadati</taxon>
        <taxon>Pseudomonadota</taxon>
        <taxon>Gammaproteobacteria</taxon>
        <taxon>Cellvibrionales</taxon>
        <taxon>Cellvibrionaceae</taxon>
        <taxon>Cellvibrio</taxon>
    </lineage>
</organism>
<evidence type="ECO:0000313" key="2">
    <source>
        <dbReference type="Proteomes" id="UP000001036"/>
    </source>
</evidence>
<dbReference type="EMBL" id="CP000934">
    <property type="protein sequence ID" value="ACE85448.1"/>
    <property type="molecule type" value="Genomic_DNA"/>
</dbReference>
<keyword evidence="2" id="KW-1185">Reference proteome</keyword>
<dbReference type="HOGENOM" id="CLU_3395728_0_0_6"/>
<name>B3PLA6_CELJU</name>
<proteinExistence type="predicted"/>
<reference evidence="1 2" key="1">
    <citation type="journal article" date="2008" name="J. Bacteriol.">
        <title>Insights into plant cell wall degradation from the genome sequence of the soil bacterium Cellvibrio japonicus.</title>
        <authorList>
            <person name="Deboy R.T."/>
            <person name="Mongodin E.F."/>
            <person name="Fouts D.E."/>
            <person name="Tailford L.E."/>
            <person name="Khouri H."/>
            <person name="Emerson J.B."/>
            <person name="Mohamoud Y."/>
            <person name="Watkins K."/>
            <person name="Henrissat B."/>
            <person name="Gilbert H.J."/>
            <person name="Nelson K.E."/>
        </authorList>
    </citation>
    <scope>NUCLEOTIDE SEQUENCE [LARGE SCALE GENOMIC DNA]</scope>
    <source>
        <strain evidence="1 2">Ueda107</strain>
    </source>
</reference>
<accession>B3PLA6</accession>
<dbReference type="KEGG" id="cja:CJA_0930"/>
<evidence type="ECO:0000313" key="1">
    <source>
        <dbReference type="EMBL" id="ACE85448.1"/>
    </source>
</evidence>
<gene>
    <name evidence="1" type="ordered locus">CJA_0930</name>
</gene>